<dbReference type="PANTHER" id="PTHR16019">
    <property type="entry name" value="SYNAPSE-ASSOCIATED PROTEIN"/>
    <property type="match status" value="1"/>
</dbReference>
<dbReference type="PANTHER" id="PTHR16019:SF5">
    <property type="entry name" value="BSD DOMAIN-CONTAINING PROTEIN 1"/>
    <property type="match status" value="1"/>
</dbReference>
<dbReference type="Proteomes" id="UP000094112">
    <property type="component" value="Unassembled WGS sequence"/>
</dbReference>
<proteinExistence type="predicted"/>
<evidence type="ECO:0000313" key="3">
    <source>
        <dbReference type="EMBL" id="ODQ57006.1"/>
    </source>
</evidence>
<feature type="compositionally biased region" description="Acidic residues" evidence="1">
    <location>
        <begin position="367"/>
        <end position="378"/>
    </location>
</feature>
<dbReference type="SUPFAM" id="SSF140383">
    <property type="entry name" value="BSD domain-like"/>
    <property type="match status" value="1"/>
</dbReference>
<dbReference type="GeneID" id="30201130"/>
<feature type="region of interest" description="Disordered" evidence="1">
    <location>
        <begin position="1"/>
        <end position="38"/>
    </location>
</feature>
<name>A0A1E3NV49_WICAA</name>
<dbReference type="InterPro" id="IPR051494">
    <property type="entry name" value="BSD_domain-containing"/>
</dbReference>
<gene>
    <name evidence="3" type="ORF">WICANDRAFT_65270</name>
</gene>
<dbReference type="GO" id="GO:0005737">
    <property type="term" value="C:cytoplasm"/>
    <property type="evidence" value="ECO:0007669"/>
    <property type="project" value="TreeGrafter"/>
</dbReference>
<reference evidence="3 4" key="1">
    <citation type="journal article" date="2016" name="Proc. Natl. Acad. Sci. U.S.A.">
        <title>Comparative genomics of biotechnologically important yeasts.</title>
        <authorList>
            <person name="Riley R."/>
            <person name="Haridas S."/>
            <person name="Wolfe K.H."/>
            <person name="Lopes M.R."/>
            <person name="Hittinger C.T."/>
            <person name="Goeker M."/>
            <person name="Salamov A.A."/>
            <person name="Wisecaver J.H."/>
            <person name="Long T.M."/>
            <person name="Calvey C.H."/>
            <person name="Aerts A.L."/>
            <person name="Barry K.W."/>
            <person name="Choi C."/>
            <person name="Clum A."/>
            <person name="Coughlan A.Y."/>
            <person name="Deshpande S."/>
            <person name="Douglass A.P."/>
            <person name="Hanson S.J."/>
            <person name="Klenk H.-P."/>
            <person name="LaButti K.M."/>
            <person name="Lapidus A."/>
            <person name="Lindquist E.A."/>
            <person name="Lipzen A.M."/>
            <person name="Meier-Kolthoff J.P."/>
            <person name="Ohm R.A."/>
            <person name="Otillar R.P."/>
            <person name="Pangilinan J.L."/>
            <person name="Peng Y."/>
            <person name="Rokas A."/>
            <person name="Rosa C.A."/>
            <person name="Scheuner C."/>
            <person name="Sibirny A.A."/>
            <person name="Slot J.C."/>
            <person name="Stielow J.B."/>
            <person name="Sun H."/>
            <person name="Kurtzman C.P."/>
            <person name="Blackwell M."/>
            <person name="Grigoriev I.V."/>
            <person name="Jeffries T.W."/>
        </authorList>
    </citation>
    <scope>NUCLEOTIDE SEQUENCE [LARGE SCALE GENOMIC DNA]</scope>
    <source>
        <strain evidence="4">ATCC 58044 / CBS 1984 / NCYC 433 / NRRL Y-366-8</strain>
    </source>
</reference>
<dbReference type="Pfam" id="PF03909">
    <property type="entry name" value="BSD"/>
    <property type="match status" value="1"/>
</dbReference>
<dbReference type="InterPro" id="IPR035925">
    <property type="entry name" value="BSD_dom_sf"/>
</dbReference>
<evidence type="ECO:0000313" key="4">
    <source>
        <dbReference type="Proteomes" id="UP000094112"/>
    </source>
</evidence>
<sequence>MDLIYEQSANSKTNESQETLKATNSNDPSNELNKKTEESFEKFENEVSKTYDAIETKASTWGASFGSFISNFKVNDYINETRKQVENFHLDEKVNLTKSTVTKKFEEIQSRLVNEENTTKSKNMWSLLSNKTNTYLDELDKELEQVETFAGSYVNKFGQFIKDSIVISNPEDEDELIDDSEGDLLFNVLDDSKSRPQKVTSTRTEAQLYALHTSPELYLTNAQDETYDQFKKSFKLDSKTEDIAALLKQNVELNKLSTSIVPEKVKYDEFWTRYFYLYDKILKEESNRKKLLKKGNDTNETKSENVEWSDEEEGDENDEAKNKHEKSTTSSEGTYELKSVNSSTLDVTKEARNTKNKDKTNSNKNDDNDDDEDDDDWE</sequence>
<organism evidence="3 4">
    <name type="scientific">Wickerhamomyces anomalus (strain ATCC 58044 / CBS 1984 / NCYC 433 / NRRL Y-366-8)</name>
    <name type="common">Yeast</name>
    <name type="synonym">Hansenula anomala</name>
    <dbReference type="NCBI Taxonomy" id="683960"/>
    <lineage>
        <taxon>Eukaryota</taxon>
        <taxon>Fungi</taxon>
        <taxon>Dikarya</taxon>
        <taxon>Ascomycota</taxon>
        <taxon>Saccharomycotina</taxon>
        <taxon>Saccharomycetes</taxon>
        <taxon>Phaffomycetales</taxon>
        <taxon>Wickerhamomycetaceae</taxon>
        <taxon>Wickerhamomyces</taxon>
    </lineage>
</organism>
<feature type="compositionally biased region" description="Basic and acidic residues" evidence="1">
    <location>
        <begin position="295"/>
        <end position="305"/>
    </location>
</feature>
<accession>A0A1E3NV49</accession>
<feature type="region of interest" description="Disordered" evidence="1">
    <location>
        <begin position="295"/>
        <end position="378"/>
    </location>
</feature>
<feature type="compositionally biased region" description="Basic and acidic residues" evidence="1">
    <location>
        <begin position="347"/>
        <end position="366"/>
    </location>
</feature>
<dbReference type="RefSeq" id="XP_019036213.1">
    <property type="nucleotide sequence ID" value="XM_019183884.1"/>
</dbReference>
<dbReference type="SMART" id="SM00751">
    <property type="entry name" value="BSD"/>
    <property type="match status" value="1"/>
</dbReference>
<feature type="compositionally biased region" description="Polar residues" evidence="1">
    <location>
        <begin position="328"/>
        <end position="346"/>
    </location>
</feature>
<dbReference type="Gene3D" id="1.10.3970.10">
    <property type="entry name" value="BSD domain"/>
    <property type="match status" value="1"/>
</dbReference>
<dbReference type="AlphaFoldDB" id="A0A1E3NV49"/>
<keyword evidence="4" id="KW-1185">Reference proteome</keyword>
<dbReference type="PROSITE" id="PS50858">
    <property type="entry name" value="BSD"/>
    <property type="match status" value="1"/>
</dbReference>
<feature type="domain" description="BSD" evidence="2">
    <location>
        <begin position="230"/>
        <end position="282"/>
    </location>
</feature>
<feature type="compositionally biased region" description="Acidic residues" evidence="1">
    <location>
        <begin position="307"/>
        <end position="318"/>
    </location>
</feature>
<evidence type="ECO:0000259" key="2">
    <source>
        <dbReference type="PROSITE" id="PS50858"/>
    </source>
</evidence>
<protein>
    <recommendedName>
        <fullName evidence="2">BSD domain-containing protein</fullName>
    </recommendedName>
</protein>
<dbReference type="EMBL" id="KV454214">
    <property type="protein sequence ID" value="ODQ57006.1"/>
    <property type="molecule type" value="Genomic_DNA"/>
</dbReference>
<feature type="compositionally biased region" description="Polar residues" evidence="1">
    <location>
        <begin position="7"/>
        <end position="31"/>
    </location>
</feature>
<evidence type="ECO:0000256" key="1">
    <source>
        <dbReference type="SAM" id="MobiDB-lite"/>
    </source>
</evidence>
<dbReference type="InterPro" id="IPR005607">
    <property type="entry name" value="BSD_dom"/>
</dbReference>
<dbReference type="OrthoDB" id="73788at2759"/>